<keyword evidence="5" id="KW-0547">Nucleotide-binding</keyword>
<gene>
    <name evidence="9" type="ORF">METZ01_LOCUS257941</name>
</gene>
<dbReference type="InterPro" id="IPR014729">
    <property type="entry name" value="Rossmann-like_a/b/a_fold"/>
</dbReference>
<dbReference type="SUPFAM" id="SSF52374">
    <property type="entry name" value="Nucleotidylyl transferase"/>
    <property type="match status" value="1"/>
</dbReference>
<dbReference type="UniPathway" id="UPA00253"/>
<reference evidence="9" key="1">
    <citation type="submission" date="2018-05" db="EMBL/GenBank/DDBJ databases">
        <authorList>
            <person name="Lanie J.A."/>
            <person name="Ng W.-L."/>
            <person name="Kazmierczak K.M."/>
            <person name="Andrzejewski T.M."/>
            <person name="Davidsen T.M."/>
            <person name="Wayne K.J."/>
            <person name="Tettelin H."/>
            <person name="Glass J.I."/>
            <person name="Rusch D."/>
            <person name="Podicherti R."/>
            <person name="Tsui H.-C.T."/>
            <person name="Winkler M.E."/>
        </authorList>
    </citation>
    <scope>NUCLEOTIDE SEQUENCE</scope>
</reference>
<dbReference type="GO" id="GO:0070566">
    <property type="term" value="F:adenylyltransferase activity"/>
    <property type="evidence" value="ECO:0007669"/>
    <property type="project" value="UniProtKB-ARBA"/>
</dbReference>
<name>A0A382J106_9ZZZZ</name>
<feature type="non-terminal residue" evidence="9">
    <location>
        <position position="124"/>
    </location>
</feature>
<accession>A0A382J106</accession>
<dbReference type="EMBL" id="UINC01070721">
    <property type="protein sequence ID" value="SVC05087.1"/>
    <property type="molecule type" value="Genomic_DNA"/>
</dbReference>
<keyword evidence="6" id="KW-0067">ATP-binding</keyword>
<organism evidence="9">
    <name type="scientific">marine metagenome</name>
    <dbReference type="NCBI Taxonomy" id="408172"/>
    <lineage>
        <taxon>unclassified sequences</taxon>
        <taxon>metagenomes</taxon>
        <taxon>ecological metagenomes</taxon>
    </lineage>
</organism>
<evidence type="ECO:0000256" key="7">
    <source>
        <dbReference type="ARBA" id="ARBA00023027"/>
    </source>
</evidence>
<dbReference type="AlphaFoldDB" id="A0A382J106"/>
<dbReference type="PANTHER" id="PTHR39321:SF3">
    <property type="entry name" value="PHOSPHOPANTETHEINE ADENYLYLTRANSFERASE"/>
    <property type="match status" value="1"/>
</dbReference>
<keyword evidence="7" id="KW-0520">NAD</keyword>
<protein>
    <recommendedName>
        <fullName evidence="8">Cytidyltransferase-like domain-containing protein</fullName>
    </recommendedName>
</protein>
<comment type="pathway">
    <text evidence="1">Cofactor biosynthesis; NAD(+) biosynthesis.</text>
</comment>
<dbReference type="PANTHER" id="PTHR39321">
    <property type="entry name" value="NICOTINATE-NUCLEOTIDE ADENYLYLTRANSFERASE-RELATED"/>
    <property type="match status" value="1"/>
</dbReference>
<keyword evidence="3" id="KW-0808">Transferase</keyword>
<dbReference type="GO" id="GO:0005524">
    <property type="term" value="F:ATP binding"/>
    <property type="evidence" value="ECO:0007669"/>
    <property type="project" value="UniProtKB-KW"/>
</dbReference>
<proteinExistence type="predicted"/>
<evidence type="ECO:0000313" key="9">
    <source>
        <dbReference type="EMBL" id="SVC05087.1"/>
    </source>
</evidence>
<feature type="domain" description="Cytidyltransferase-like" evidence="8">
    <location>
        <begin position="7"/>
        <end position="122"/>
    </location>
</feature>
<sequence>MRLKIGLLGGSFNPAHTGHRHISLLALKQLQLDQVWWLVSPQNPLKPDSNMSPFEERLAGAWTIARHPHIRVSDIERRLGTRYTLDTLAVLRRRWPDYRFVWLMGADNLVQLPRWRRWREIVQA</sequence>
<evidence type="ECO:0000256" key="2">
    <source>
        <dbReference type="ARBA" id="ARBA00022642"/>
    </source>
</evidence>
<keyword evidence="4" id="KW-0548">Nucleotidyltransferase</keyword>
<dbReference type="CDD" id="cd02165">
    <property type="entry name" value="NMNAT"/>
    <property type="match status" value="1"/>
</dbReference>
<evidence type="ECO:0000256" key="4">
    <source>
        <dbReference type="ARBA" id="ARBA00022695"/>
    </source>
</evidence>
<dbReference type="InterPro" id="IPR004821">
    <property type="entry name" value="Cyt_trans-like"/>
</dbReference>
<keyword evidence="2" id="KW-0662">Pyridine nucleotide biosynthesis</keyword>
<evidence type="ECO:0000256" key="6">
    <source>
        <dbReference type="ARBA" id="ARBA00022840"/>
    </source>
</evidence>
<evidence type="ECO:0000256" key="5">
    <source>
        <dbReference type="ARBA" id="ARBA00022741"/>
    </source>
</evidence>
<evidence type="ECO:0000256" key="3">
    <source>
        <dbReference type="ARBA" id="ARBA00022679"/>
    </source>
</evidence>
<dbReference type="Pfam" id="PF01467">
    <property type="entry name" value="CTP_transf_like"/>
    <property type="match status" value="1"/>
</dbReference>
<dbReference type="GO" id="GO:0009435">
    <property type="term" value="P:NAD+ biosynthetic process"/>
    <property type="evidence" value="ECO:0007669"/>
    <property type="project" value="UniProtKB-UniPathway"/>
</dbReference>
<evidence type="ECO:0000256" key="1">
    <source>
        <dbReference type="ARBA" id="ARBA00004790"/>
    </source>
</evidence>
<dbReference type="Gene3D" id="3.40.50.620">
    <property type="entry name" value="HUPs"/>
    <property type="match status" value="1"/>
</dbReference>
<evidence type="ECO:0000259" key="8">
    <source>
        <dbReference type="Pfam" id="PF01467"/>
    </source>
</evidence>
<dbReference type="InterPro" id="IPR005248">
    <property type="entry name" value="NadD/NMNAT"/>
</dbReference>